<dbReference type="Proteomes" id="UP000502617">
    <property type="component" value="Segment"/>
</dbReference>
<protein>
    <submittedName>
        <fullName evidence="1">Uncharacterized protein</fullName>
    </submittedName>
</protein>
<proteinExistence type="predicted"/>
<accession>A0A6G8R5R2</accession>
<dbReference type="KEGG" id="vg:77945255"/>
<keyword evidence="2" id="KW-1185">Reference proteome</keyword>
<dbReference type="GeneID" id="77945255"/>
<evidence type="ECO:0000313" key="2">
    <source>
        <dbReference type="Proteomes" id="UP000502617"/>
    </source>
</evidence>
<name>A0A6G8R5R2_9CAUD</name>
<evidence type="ECO:0000313" key="1">
    <source>
        <dbReference type="EMBL" id="QIN96721.1"/>
    </source>
</evidence>
<reference evidence="1 2" key="1">
    <citation type="submission" date="2020-03" db="EMBL/GenBank/DDBJ databases">
        <title>The Isolation and Genome Sequence of a Novel Cyanophage S-N03 from the Huanghai Sea, China.</title>
        <authorList>
            <person name="Jiang T."/>
        </authorList>
    </citation>
    <scope>NUCLEOTIDE SEQUENCE [LARGE SCALE GENOMIC DNA]</scope>
</reference>
<organism evidence="1 2">
    <name type="scientific">Synechococcus phage S-N03</name>
    <dbReference type="NCBI Taxonomy" id="2718943"/>
    <lineage>
        <taxon>Viruses</taxon>
        <taxon>Duplodnaviria</taxon>
        <taxon>Heunggongvirae</taxon>
        <taxon>Uroviricota</taxon>
        <taxon>Caudoviricetes</taxon>
        <taxon>Pantevenvirales</taxon>
        <taxon>Kyanoviridae</taxon>
        <taxon>Huanghaivirus</taxon>
        <taxon>Huanghaivirus snothree</taxon>
    </lineage>
</organism>
<dbReference type="EMBL" id="MT162466">
    <property type="protein sequence ID" value="QIN96721.1"/>
    <property type="molecule type" value="Genomic_DNA"/>
</dbReference>
<sequence>MDCHYQSGCRYGVGGGRSYHHHHRPRYPHYLRRYSHSCGYSTGYEGCHYKEPVTGPQEDLRQWEGKPMPITGDERIDAVARRMGTLHNTFYGTSYGGRILEW</sequence>
<dbReference type="RefSeq" id="YP_010669101.1">
    <property type="nucleotide sequence ID" value="NC_070959.1"/>
</dbReference>